<feature type="region of interest" description="Disordered" evidence="1">
    <location>
        <begin position="114"/>
        <end position="145"/>
    </location>
</feature>
<name>A0A2I0K9Q7_PUNGR</name>
<organism evidence="2 3">
    <name type="scientific">Punica granatum</name>
    <name type="common">Pomegranate</name>
    <dbReference type="NCBI Taxonomy" id="22663"/>
    <lineage>
        <taxon>Eukaryota</taxon>
        <taxon>Viridiplantae</taxon>
        <taxon>Streptophyta</taxon>
        <taxon>Embryophyta</taxon>
        <taxon>Tracheophyta</taxon>
        <taxon>Spermatophyta</taxon>
        <taxon>Magnoliopsida</taxon>
        <taxon>eudicotyledons</taxon>
        <taxon>Gunneridae</taxon>
        <taxon>Pentapetalae</taxon>
        <taxon>rosids</taxon>
        <taxon>malvids</taxon>
        <taxon>Myrtales</taxon>
        <taxon>Lythraceae</taxon>
        <taxon>Punica</taxon>
    </lineage>
</organism>
<dbReference type="AlphaFoldDB" id="A0A2I0K9Q7"/>
<dbReference type="Proteomes" id="UP000233551">
    <property type="component" value="Unassembled WGS sequence"/>
</dbReference>
<gene>
    <name evidence="2" type="ORF">CRG98_014309</name>
</gene>
<proteinExistence type="predicted"/>
<evidence type="ECO:0000256" key="1">
    <source>
        <dbReference type="SAM" id="MobiDB-lite"/>
    </source>
</evidence>
<feature type="region of interest" description="Disordered" evidence="1">
    <location>
        <begin position="1"/>
        <end position="33"/>
    </location>
</feature>
<dbReference type="STRING" id="22663.A0A2I0K9Q7"/>
<comment type="caution">
    <text evidence="2">The sequence shown here is derived from an EMBL/GenBank/DDBJ whole genome shotgun (WGS) entry which is preliminary data.</text>
</comment>
<protein>
    <submittedName>
        <fullName evidence="2">Uncharacterized protein</fullName>
    </submittedName>
</protein>
<feature type="compositionally biased region" description="Polar residues" evidence="1">
    <location>
        <begin position="121"/>
        <end position="134"/>
    </location>
</feature>
<feature type="compositionally biased region" description="Polar residues" evidence="1">
    <location>
        <begin position="222"/>
        <end position="238"/>
    </location>
</feature>
<feature type="region of interest" description="Disordered" evidence="1">
    <location>
        <begin position="222"/>
        <end position="246"/>
    </location>
</feature>
<sequence>MANKSLGGLASRPSKTGPHSHSQNKILHGSLRRPEVEKACVTDHEYHKQQELRWTLIPDPSGYVGVPLKSSSPLLQDQVHPQRTTIALATEPASGKATSNCPSNEADFRQIKRTTAPGAKQASSKAQPSRQQSRLPAKHNYPNSKAGLRQSITALAASRPPAARSVFGGPIGISSSNKTSLLQINARPPQQRGRFPVSHLRFSLSSETRWVSVLRISPTHNTASLRQHSQATRASPVNTAIEPSPPSTRCKSSSMRLIMRQTASHTYRCTIPAKPRSNAKRIKVTHFQLSAPFLNADPCFYIFYAFLSNLHLLLYGLRPRTYCFHRLRPRIYCFHGLRP</sequence>
<dbReference type="EMBL" id="PGOL01000761">
    <property type="protein sequence ID" value="PKI65271.1"/>
    <property type="molecule type" value="Genomic_DNA"/>
</dbReference>
<feature type="compositionally biased region" description="Polar residues" evidence="1">
    <location>
        <begin position="13"/>
        <end position="25"/>
    </location>
</feature>
<keyword evidence="3" id="KW-1185">Reference proteome</keyword>
<accession>A0A2I0K9Q7</accession>
<evidence type="ECO:0000313" key="3">
    <source>
        <dbReference type="Proteomes" id="UP000233551"/>
    </source>
</evidence>
<reference evidence="2 3" key="1">
    <citation type="submission" date="2017-11" db="EMBL/GenBank/DDBJ databases">
        <title>De-novo sequencing of pomegranate (Punica granatum L.) genome.</title>
        <authorList>
            <person name="Akparov Z."/>
            <person name="Amiraslanov A."/>
            <person name="Hajiyeva S."/>
            <person name="Abbasov M."/>
            <person name="Kaur K."/>
            <person name="Hamwieh A."/>
            <person name="Solovyev V."/>
            <person name="Salamov A."/>
            <person name="Braich B."/>
            <person name="Kosarev P."/>
            <person name="Mahmoud A."/>
            <person name="Hajiyev E."/>
            <person name="Babayeva S."/>
            <person name="Izzatullayeva V."/>
            <person name="Mammadov A."/>
            <person name="Mammadov A."/>
            <person name="Sharifova S."/>
            <person name="Ojaghi J."/>
            <person name="Eynullazada K."/>
            <person name="Bayramov B."/>
            <person name="Abdulazimova A."/>
            <person name="Shahmuradov I."/>
        </authorList>
    </citation>
    <scope>NUCLEOTIDE SEQUENCE [LARGE SCALE GENOMIC DNA]</scope>
    <source>
        <strain evidence="3">cv. AG2017</strain>
        <tissue evidence="2">Leaf</tissue>
    </source>
</reference>
<evidence type="ECO:0000313" key="2">
    <source>
        <dbReference type="EMBL" id="PKI65271.1"/>
    </source>
</evidence>